<dbReference type="EMBL" id="BAABDD010000016">
    <property type="protein sequence ID" value="GAA3751499.1"/>
    <property type="molecule type" value="Genomic_DNA"/>
</dbReference>
<dbReference type="PROSITE" id="PS51708">
    <property type="entry name" value="CHAD"/>
    <property type="match status" value="1"/>
</dbReference>
<dbReference type="InterPro" id="IPR038186">
    <property type="entry name" value="CHAD_dom_sf"/>
</dbReference>
<dbReference type="Proteomes" id="UP001500908">
    <property type="component" value="Unassembled WGS sequence"/>
</dbReference>
<protein>
    <submittedName>
        <fullName evidence="2">CYTH and CHAD domain-containing protein</fullName>
    </submittedName>
</protein>
<dbReference type="PANTHER" id="PTHR39339:SF1">
    <property type="entry name" value="CHAD DOMAIN-CONTAINING PROTEIN"/>
    <property type="match status" value="1"/>
</dbReference>
<dbReference type="InterPro" id="IPR023577">
    <property type="entry name" value="CYTH_domain"/>
</dbReference>
<dbReference type="SMART" id="SM00880">
    <property type="entry name" value="CHAD"/>
    <property type="match status" value="1"/>
</dbReference>
<feature type="domain" description="CHAD" evidence="1">
    <location>
        <begin position="227"/>
        <end position="521"/>
    </location>
</feature>
<keyword evidence="3" id="KW-1185">Reference proteome</keyword>
<dbReference type="CDD" id="cd07374">
    <property type="entry name" value="CYTH-like_Pase"/>
    <property type="match status" value="1"/>
</dbReference>
<dbReference type="Gene3D" id="1.40.20.10">
    <property type="entry name" value="CHAD domain"/>
    <property type="match status" value="1"/>
</dbReference>
<evidence type="ECO:0000313" key="3">
    <source>
        <dbReference type="Proteomes" id="UP001500908"/>
    </source>
</evidence>
<dbReference type="RefSeq" id="WP_344972852.1">
    <property type="nucleotide sequence ID" value="NZ_BAABDD010000016.1"/>
</dbReference>
<dbReference type="InterPro" id="IPR007899">
    <property type="entry name" value="CHAD_dom"/>
</dbReference>
<dbReference type="PANTHER" id="PTHR39339">
    <property type="entry name" value="SLR1444 PROTEIN"/>
    <property type="match status" value="1"/>
</dbReference>
<proteinExistence type="predicted"/>
<comment type="caution">
    <text evidence="2">The sequence shown here is derived from an EMBL/GenBank/DDBJ whole genome shotgun (WGS) entry which is preliminary data.</text>
</comment>
<dbReference type="Gene3D" id="2.40.320.10">
    <property type="entry name" value="Hypothetical Protein Pfu-838710-001"/>
    <property type="match status" value="1"/>
</dbReference>
<sequence>MSNHVELETTHRVPADFRLPDLVDAAPDSATRVDLRSHHLEALYFDTEDLRLAARGITLRRRTGGNDAGWHLKVPVGEGAKREFHAPLNAEVGHAPQELTRLVTATTRGAQPRPVARLKTERVEHVLHVGKPRKDKASKGKNGSQTAQDPAVIVADDTVTGNVLLGNDAGLVTVSWREIEVELAGASPRQGSVVEKRLTDAGAQRDPGGSKLRRLLGERLPTGGTAPDPTADAVAAVQSYMWNQVETILKHDMRFRLDEEDAVHQMRVATRRLRTVLRAFRSVIDRDATEETANELRWLSGELSPARDLEVLRERFADELARQPDAGENGVLSTAWLNELDARERAALDHAHEVLNGQRYFRLLDALEELRSTPPLHSGAQGAGSEPLSRDLLRAWRRMEKAHRHTETAPTAAERETAWHELRKAAKRARYAGEVSEPVLGKPARNARKAARNVQEVLGRYQDGVAAREFLTDNLTELAASVAEEDRPTTLFTLGVVNGLERQDADAILAEANEVWSKLPSSKRLAKRVA</sequence>
<evidence type="ECO:0000259" key="1">
    <source>
        <dbReference type="PROSITE" id="PS51708"/>
    </source>
</evidence>
<evidence type="ECO:0000313" key="2">
    <source>
        <dbReference type="EMBL" id="GAA3751499.1"/>
    </source>
</evidence>
<gene>
    <name evidence="2" type="ORF">GCM10022402_33230</name>
</gene>
<dbReference type="SMART" id="SM01118">
    <property type="entry name" value="CYTH"/>
    <property type="match status" value="1"/>
</dbReference>
<dbReference type="Pfam" id="PF01928">
    <property type="entry name" value="CYTH"/>
    <property type="match status" value="1"/>
</dbReference>
<organism evidence="2 3">
    <name type="scientific">Salinactinospora qingdaonensis</name>
    <dbReference type="NCBI Taxonomy" id="702744"/>
    <lineage>
        <taxon>Bacteria</taxon>
        <taxon>Bacillati</taxon>
        <taxon>Actinomycetota</taxon>
        <taxon>Actinomycetes</taxon>
        <taxon>Streptosporangiales</taxon>
        <taxon>Nocardiopsidaceae</taxon>
        <taxon>Salinactinospora</taxon>
    </lineage>
</organism>
<name>A0ABP7G093_9ACTN</name>
<dbReference type="InterPro" id="IPR033469">
    <property type="entry name" value="CYTH-like_dom_sf"/>
</dbReference>
<accession>A0ABP7G093</accession>
<reference evidence="3" key="1">
    <citation type="journal article" date="2019" name="Int. J. Syst. Evol. Microbiol.">
        <title>The Global Catalogue of Microorganisms (GCM) 10K type strain sequencing project: providing services to taxonomists for standard genome sequencing and annotation.</title>
        <authorList>
            <consortium name="The Broad Institute Genomics Platform"/>
            <consortium name="The Broad Institute Genome Sequencing Center for Infectious Disease"/>
            <person name="Wu L."/>
            <person name="Ma J."/>
        </authorList>
    </citation>
    <scope>NUCLEOTIDE SEQUENCE [LARGE SCALE GENOMIC DNA]</scope>
    <source>
        <strain evidence="3">JCM 17137</strain>
    </source>
</reference>
<dbReference type="SUPFAM" id="SSF55154">
    <property type="entry name" value="CYTH-like phosphatases"/>
    <property type="match status" value="1"/>
</dbReference>
<dbReference type="Pfam" id="PF05235">
    <property type="entry name" value="CHAD"/>
    <property type="match status" value="1"/>
</dbReference>